<reference evidence="2 3" key="1">
    <citation type="submission" date="2019-12" db="EMBL/GenBank/DDBJ databases">
        <title>Chromosome-level assembly of the Caenorhabditis remanei genome.</title>
        <authorList>
            <person name="Teterina A.A."/>
            <person name="Willis J.H."/>
            <person name="Phillips P.C."/>
        </authorList>
    </citation>
    <scope>NUCLEOTIDE SEQUENCE [LARGE SCALE GENOMIC DNA]</scope>
    <source>
        <strain evidence="2 3">PX506</strain>
        <tissue evidence="2">Whole organism</tissue>
    </source>
</reference>
<keyword evidence="1" id="KW-0812">Transmembrane</keyword>
<dbReference type="KEGG" id="crq:GCK72_008693"/>
<evidence type="ECO:0000313" key="3">
    <source>
        <dbReference type="Proteomes" id="UP000483820"/>
    </source>
</evidence>
<sequence>MSHQALLKTTFGIVNDEWLGISFAVSFTILIAQGLSLLIEFILLIFKLIPSSTSTKTDVFLTCITTFHFAGFLVTLIIAILSFHANGMEWKSHKSAFRNMASFTAFTVIYLYNPWIVQYQVEAVGLYDVYKYTTFVYTCSALIFSVTCLFSTFILWKMSKIEADYEPCEVIYGAEDSETKKLMGHYE</sequence>
<keyword evidence="1" id="KW-0472">Membrane</keyword>
<feature type="transmembrane region" description="Helical" evidence="1">
    <location>
        <begin position="59"/>
        <end position="84"/>
    </location>
</feature>
<evidence type="ECO:0000313" key="2">
    <source>
        <dbReference type="EMBL" id="KAF1760444.1"/>
    </source>
</evidence>
<protein>
    <recommendedName>
        <fullName evidence="4">MARVEL domain-containing protein</fullName>
    </recommendedName>
</protein>
<comment type="caution">
    <text evidence="2">The sequence shown here is derived from an EMBL/GenBank/DDBJ whole genome shotgun (WGS) entry which is preliminary data.</text>
</comment>
<dbReference type="Proteomes" id="UP000483820">
    <property type="component" value="Chromosome III"/>
</dbReference>
<accession>A0A6A5H0Z2</accession>
<gene>
    <name evidence="2" type="ORF">GCK72_008693</name>
</gene>
<name>A0A6A5H0Z2_CAERE</name>
<dbReference type="RefSeq" id="XP_053586560.1">
    <property type="nucleotide sequence ID" value="XM_053726983.1"/>
</dbReference>
<evidence type="ECO:0000256" key="1">
    <source>
        <dbReference type="SAM" id="Phobius"/>
    </source>
</evidence>
<dbReference type="CTD" id="78774728"/>
<dbReference type="AlphaFoldDB" id="A0A6A5H0Z2"/>
<feature type="transmembrane region" description="Helical" evidence="1">
    <location>
        <begin position="96"/>
        <end position="115"/>
    </location>
</feature>
<feature type="transmembrane region" description="Helical" evidence="1">
    <location>
        <begin position="135"/>
        <end position="156"/>
    </location>
</feature>
<organism evidence="2 3">
    <name type="scientific">Caenorhabditis remanei</name>
    <name type="common">Caenorhabditis vulgaris</name>
    <dbReference type="NCBI Taxonomy" id="31234"/>
    <lineage>
        <taxon>Eukaryota</taxon>
        <taxon>Metazoa</taxon>
        <taxon>Ecdysozoa</taxon>
        <taxon>Nematoda</taxon>
        <taxon>Chromadorea</taxon>
        <taxon>Rhabditida</taxon>
        <taxon>Rhabditina</taxon>
        <taxon>Rhabditomorpha</taxon>
        <taxon>Rhabditoidea</taxon>
        <taxon>Rhabditidae</taxon>
        <taxon>Peloderinae</taxon>
        <taxon>Caenorhabditis</taxon>
    </lineage>
</organism>
<feature type="transmembrane region" description="Helical" evidence="1">
    <location>
        <begin position="21"/>
        <end position="47"/>
    </location>
</feature>
<dbReference type="GeneID" id="78774728"/>
<keyword evidence="1" id="KW-1133">Transmembrane helix</keyword>
<evidence type="ECO:0008006" key="4">
    <source>
        <dbReference type="Google" id="ProtNLM"/>
    </source>
</evidence>
<proteinExistence type="predicted"/>
<dbReference type="EMBL" id="WUAV01000003">
    <property type="protein sequence ID" value="KAF1760444.1"/>
    <property type="molecule type" value="Genomic_DNA"/>
</dbReference>